<proteinExistence type="predicted"/>
<dbReference type="HOGENOM" id="CLU_3021223_0_0_5"/>
<protein>
    <submittedName>
        <fullName evidence="1">Uncharacterized protein</fullName>
    </submittedName>
</protein>
<sequence length="55" mass="6834">MFMYLQQVNYVETYLPFFNGAQYRFRPNLRGIQAVPTIHRLEMGLIWFFFCYWIC</sequence>
<organism evidence="1 2">
    <name type="scientific">Acetobacter pasteurianus (strain NBRC 105184 / IFO 3283-01)</name>
    <dbReference type="NCBI Taxonomy" id="634452"/>
    <lineage>
        <taxon>Bacteria</taxon>
        <taxon>Pseudomonadati</taxon>
        <taxon>Pseudomonadota</taxon>
        <taxon>Alphaproteobacteria</taxon>
        <taxon>Acetobacterales</taxon>
        <taxon>Acetobacteraceae</taxon>
        <taxon>Acetobacter</taxon>
    </lineage>
</organism>
<gene>
    <name evidence="1" type="ordered locus">APA01_04710</name>
</gene>
<dbReference type="Proteomes" id="UP000000948">
    <property type="component" value="Chromosome"/>
</dbReference>
<accession>C7JD19</accession>
<evidence type="ECO:0000313" key="1">
    <source>
        <dbReference type="EMBL" id="BAH98622.1"/>
    </source>
</evidence>
<evidence type="ECO:0000313" key="2">
    <source>
        <dbReference type="Proteomes" id="UP000000948"/>
    </source>
</evidence>
<dbReference type="STRING" id="634452.APA01_04710"/>
<dbReference type="KEGG" id="apt:APA01_04710"/>
<reference evidence="1 2" key="1">
    <citation type="journal article" date="2009" name="Nucleic Acids Res.">
        <title>Whole-genome analyses reveal genetic instability of Acetobacter pasteurianus.</title>
        <authorList>
            <person name="Azuma Y."/>
            <person name="Hosoyama A."/>
            <person name="Matsutani M."/>
            <person name="Furuya N."/>
            <person name="Horikawa H."/>
            <person name="Harada T."/>
            <person name="Hirakawa H."/>
            <person name="Kuhara S."/>
            <person name="Matsushita K."/>
            <person name="Fujita N."/>
            <person name="Shirai M."/>
        </authorList>
    </citation>
    <scope>NUCLEOTIDE SEQUENCE [LARGE SCALE GENOMIC DNA]</scope>
    <source>
        <strain evidence="2">NBRC 105184 / IFO 3283-01</strain>
    </source>
</reference>
<dbReference type="EMBL" id="AP011121">
    <property type="protein sequence ID" value="BAH98622.1"/>
    <property type="molecule type" value="Genomic_DNA"/>
</dbReference>
<dbReference type="AlphaFoldDB" id="C7JD19"/>
<name>C7JD19_ACEP3</name>